<dbReference type="EMBL" id="JWIN03000004">
    <property type="protein sequence ID" value="KAB1279567.1"/>
    <property type="molecule type" value="Genomic_DNA"/>
</dbReference>
<organism evidence="2 3">
    <name type="scientific">Camelus dromedarius</name>
    <name type="common">Dromedary</name>
    <name type="synonym">Arabian camel</name>
    <dbReference type="NCBI Taxonomy" id="9838"/>
    <lineage>
        <taxon>Eukaryota</taxon>
        <taxon>Metazoa</taxon>
        <taxon>Chordata</taxon>
        <taxon>Craniata</taxon>
        <taxon>Vertebrata</taxon>
        <taxon>Euteleostomi</taxon>
        <taxon>Mammalia</taxon>
        <taxon>Eutheria</taxon>
        <taxon>Laurasiatheria</taxon>
        <taxon>Artiodactyla</taxon>
        <taxon>Tylopoda</taxon>
        <taxon>Camelidae</taxon>
        <taxon>Camelus</taxon>
    </lineage>
</organism>
<evidence type="ECO:0000256" key="1">
    <source>
        <dbReference type="SAM" id="MobiDB-lite"/>
    </source>
</evidence>
<proteinExistence type="predicted"/>
<gene>
    <name evidence="2" type="ORF">Cadr_000015745</name>
</gene>
<evidence type="ECO:0000313" key="2">
    <source>
        <dbReference type="EMBL" id="KAB1279567.1"/>
    </source>
</evidence>
<keyword evidence="3" id="KW-1185">Reference proteome</keyword>
<name>A0A5N4E875_CAMDR</name>
<accession>A0A5N4E875</accession>
<feature type="region of interest" description="Disordered" evidence="1">
    <location>
        <begin position="126"/>
        <end position="154"/>
    </location>
</feature>
<comment type="caution">
    <text evidence="2">The sequence shown here is derived from an EMBL/GenBank/DDBJ whole genome shotgun (WGS) entry which is preliminary data.</text>
</comment>
<protein>
    <submittedName>
        <fullName evidence="2">Uncharacterized protein</fullName>
    </submittedName>
</protein>
<sequence length="249" mass="27331">MKRKGTISLCVSLHMHMLRKGHVGTTRRWPGFKPGRGPSPETQLASTQSSVFQPPELSMSFDQFRAAAATSLPLYCVCERRAGKAGDFVGPRTAQQVLPGVQDQIHTQHSRYRRDLLPAGGFLEETTIHSPGHQQEPENGKESPAPPLSPSTMVASQRVPTVLCHTVLVPPHAPRLPTPHPHLSQKDMTPSAVLTLPWASRNSEGLSEDLHVTYYAGHFLGLNLQPLRLSFPKGLGVPSLLTQTWAKDR</sequence>
<dbReference type="AlphaFoldDB" id="A0A5N4E875"/>
<evidence type="ECO:0000313" key="3">
    <source>
        <dbReference type="Proteomes" id="UP000299084"/>
    </source>
</evidence>
<reference evidence="2 3" key="1">
    <citation type="journal article" date="2019" name="Mol. Ecol. Resour.">
        <title>Improving Illumina assemblies with Hi-C and long reads: an example with the North African dromedary.</title>
        <authorList>
            <person name="Elbers J.P."/>
            <person name="Rogers M.F."/>
            <person name="Perelman P.L."/>
            <person name="Proskuryakova A.A."/>
            <person name="Serdyukova N.A."/>
            <person name="Johnson W.E."/>
            <person name="Horin P."/>
            <person name="Corander J."/>
            <person name="Murphy D."/>
            <person name="Burger P.A."/>
        </authorList>
    </citation>
    <scope>NUCLEOTIDE SEQUENCE [LARGE SCALE GENOMIC DNA]</scope>
    <source>
        <strain evidence="2">Drom800</strain>
        <tissue evidence="2">Blood</tissue>
    </source>
</reference>
<dbReference type="Proteomes" id="UP000299084">
    <property type="component" value="Unassembled WGS sequence"/>
</dbReference>